<comment type="caution">
    <text evidence="1">The sequence shown here is derived from an EMBL/GenBank/DDBJ whole genome shotgun (WGS) entry which is preliminary data.</text>
</comment>
<reference evidence="2" key="1">
    <citation type="journal article" date="2015" name="BMC Genomics">
        <title>Draft genome of a commonly misdiagnosed multidrug resistant pathogen Candida auris.</title>
        <authorList>
            <person name="Chatterjee S."/>
            <person name="Alampalli S.V."/>
            <person name="Nageshan R.K."/>
            <person name="Chettiar S.T."/>
            <person name="Joshi S."/>
            <person name="Tatu U.S."/>
        </authorList>
    </citation>
    <scope>NUCLEOTIDE SEQUENCE [LARGE SCALE GENOMIC DNA]</scope>
    <source>
        <strain evidence="2">6684</strain>
    </source>
</reference>
<proteinExistence type="predicted"/>
<dbReference type="EMBL" id="LGST01000047">
    <property type="protein sequence ID" value="KND96994.1"/>
    <property type="molecule type" value="Genomic_DNA"/>
</dbReference>
<dbReference type="Proteomes" id="UP000037122">
    <property type="component" value="Unassembled WGS sequence"/>
</dbReference>
<evidence type="ECO:0000313" key="2">
    <source>
        <dbReference type="Proteomes" id="UP000037122"/>
    </source>
</evidence>
<evidence type="ECO:0000313" key="1">
    <source>
        <dbReference type="EMBL" id="KND96994.1"/>
    </source>
</evidence>
<gene>
    <name evidence="1" type="ORF">QG37_06689</name>
</gene>
<protein>
    <submittedName>
        <fullName evidence="1">Uncharacterized protein</fullName>
    </submittedName>
</protein>
<name>A0A0L0NSJ5_CANAR</name>
<accession>A0A0L0NSJ5</accession>
<sequence>MTDVFRSNFEVGYILTKILVTKAERDSVNILKMIKTRTQFFKFIVCYLT</sequence>
<dbReference type="VEuPathDB" id="FungiDB:QG37_06689"/>
<dbReference type="AlphaFoldDB" id="A0A0L0NSJ5"/>
<organism evidence="1 2">
    <name type="scientific">Candidozyma auris</name>
    <name type="common">Yeast</name>
    <name type="synonym">Candida auris</name>
    <dbReference type="NCBI Taxonomy" id="498019"/>
    <lineage>
        <taxon>Eukaryota</taxon>
        <taxon>Fungi</taxon>
        <taxon>Dikarya</taxon>
        <taxon>Ascomycota</taxon>
        <taxon>Saccharomycotina</taxon>
        <taxon>Pichiomycetes</taxon>
        <taxon>Metschnikowiaceae</taxon>
        <taxon>Candidozyma</taxon>
    </lineage>
</organism>